<protein>
    <submittedName>
        <fullName evidence="2">Uncharacterized protein</fullName>
    </submittedName>
</protein>
<evidence type="ECO:0000313" key="3">
    <source>
        <dbReference type="Proteomes" id="UP001341840"/>
    </source>
</evidence>
<comment type="caution">
    <text evidence="2">The sequence shown here is derived from an EMBL/GenBank/DDBJ whole genome shotgun (WGS) entry which is preliminary data.</text>
</comment>
<accession>A0ABU6Y4W5</accession>
<organism evidence="2 3">
    <name type="scientific">Stylosanthes scabra</name>
    <dbReference type="NCBI Taxonomy" id="79078"/>
    <lineage>
        <taxon>Eukaryota</taxon>
        <taxon>Viridiplantae</taxon>
        <taxon>Streptophyta</taxon>
        <taxon>Embryophyta</taxon>
        <taxon>Tracheophyta</taxon>
        <taxon>Spermatophyta</taxon>
        <taxon>Magnoliopsida</taxon>
        <taxon>eudicotyledons</taxon>
        <taxon>Gunneridae</taxon>
        <taxon>Pentapetalae</taxon>
        <taxon>rosids</taxon>
        <taxon>fabids</taxon>
        <taxon>Fabales</taxon>
        <taxon>Fabaceae</taxon>
        <taxon>Papilionoideae</taxon>
        <taxon>50 kb inversion clade</taxon>
        <taxon>dalbergioids sensu lato</taxon>
        <taxon>Dalbergieae</taxon>
        <taxon>Pterocarpus clade</taxon>
        <taxon>Stylosanthes</taxon>
    </lineage>
</organism>
<reference evidence="2 3" key="1">
    <citation type="journal article" date="2023" name="Plants (Basel)">
        <title>Bridging the Gap: Combining Genomics and Transcriptomics Approaches to Understand Stylosanthes scabra, an Orphan Legume from the Brazilian Caatinga.</title>
        <authorList>
            <person name="Ferreira-Neto J.R.C."/>
            <person name="da Silva M.D."/>
            <person name="Binneck E."/>
            <person name="de Melo N.F."/>
            <person name="da Silva R.H."/>
            <person name="de Melo A.L.T.M."/>
            <person name="Pandolfi V."/>
            <person name="Bustamante F.O."/>
            <person name="Brasileiro-Vidal A.C."/>
            <person name="Benko-Iseppon A.M."/>
        </authorList>
    </citation>
    <scope>NUCLEOTIDE SEQUENCE [LARGE SCALE GENOMIC DNA]</scope>
    <source>
        <tissue evidence="2">Leaves</tissue>
    </source>
</reference>
<dbReference type="EMBL" id="JASCZI010241693">
    <property type="protein sequence ID" value="MED6205039.1"/>
    <property type="molecule type" value="Genomic_DNA"/>
</dbReference>
<name>A0ABU6Y4W5_9FABA</name>
<evidence type="ECO:0000313" key="2">
    <source>
        <dbReference type="EMBL" id="MED6205039.1"/>
    </source>
</evidence>
<sequence>MRRSRLRRSAEDRAGPRVNSFKSEASRHLSLIHLLHSYGSSSSIKPLICYPTTEPPSTLLQPSSSSSCQLVSRRRSHRRFGSDLALCSVLQNRSDRARTGAPFEERSLGTQSTSSPTCLVIVIFVILIRKLSSSNYWENTLATLL</sequence>
<gene>
    <name evidence="2" type="ORF">PIB30_014263</name>
</gene>
<proteinExistence type="predicted"/>
<feature type="region of interest" description="Disordered" evidence="1">
    <location>
        <begin position="1"/>
        <end position="20"/>
    </location>
</feature>
<evidence type="ECO:0000256" key="1">
    <source>
        <dbReference type="SAM" id="MobiDB-lite"/>
    </source>
</evidence>
<keyword evidence="3" id="KW-1185">Reference proteome</keyword>
<dbReference type="Proteomes" id="UP001341840">
    <property type="component" value="Unassembled WGS sequence"/>
</dbReference>